<comment type="similarity">
    <text evidence="2 11">Belongs to the peptidase M14 family.</text>
</comment>
<evidence type="ECO:0000256" key="12">
    <source>
        <dbReference type="SAM" id="SignalP"/>
    </source>
</evidence>
<keyword evidence="4" id="KW-0645">Protease</keyword>
<name>A0AAN7V815_9COLE</name>
<dbReference type="SUPFAM" id="SSF53187">
    <property type="entry name" value="Zn-dependent exopeptidases"/>
    <property type="match status" value="1"/>
</dbReference>
<dbReference type="FunFam" id="3.40.630.10:FF:000084">
    <property type="entry name" value="Carboxypeptidase B2"/>
    <property type="match status" value="1"/>
</dbReference>
<keyword evidence="5" id="KW-0479">Metal-binding</keyword>
<dbReference type="PANTHER" id="PTHR11705:SF140">
    <property type="entry name" value="FI02848P-RELATED"/>
    <property type="match status" value="1"/>
</dbReference>
<dbReference type="PROSITE" id="PS00132">
    <property type="entry name" value="CARBOXYPEPT_ZN_1"/>
    <property type="match status" value="1"/>
</dbReference>
<protein>
    <recommendedName>
        <fullName evidence="13">Peptidase M14 domain-containing protein</fullName>
    </recommendedName>
</protein>
<keyword evidence="8" id="KW-0862">Zinc</keyword>
<dbReference type="AlphaFoldDB" id="A0AAN7V815"/>
<evidence type="ECO:0000256" key="2">
    <source>
        <dbReference type="ARBA" id="ARBA00005988"/>
    </source>
</evidence>
<dbReference type="InterPro" id="IPR057246">
    <property type="entry name" value="CARBOXYPEPT_ZN_1"/>
</dbReference>
<feature type="active site" description="Proton donor/acceptor" evidence="11">
    <location>
        <position position="367"/>
    </location>
</feature>
<reference evidence="14 15" key="1">
    <citation type="journal article" date="2024" name="Insects">
        <title>An Improved Chromosome-Level Genome Assembly of the Firefly Pyrocoelia pectoralis.</title>
        <authorList>
            <person name="Fu X."/>
            <person name="Meyer-Rochow V.B."/>
            <person name="Ballantyne L."/>
            <person name="Zhu X."/>
        </authorList>
    </citation>
    <scope>NUCLEOTIDE SEQUENCE [LARGE SCALE GENOMIC DNA]</scope>
    <source>
        <strain evidence="14">XCY_ONT2</strain>
    </source>
</reference>
<evidence type="ECO:0000256" key="4">
    <source>
        <dbReference type="ARBA" id="ARBA00022670"/>
    </source>
</evidence>
<keyword evidence="3" id="KW-0121">Carboxypeptidase</keyword>
<evidence type="ECO:0000256" key="7">
    <source>
        <dbReference type="ARBA" id="ARBA00022801"/>
    </source>
</evidence>
<evidence type="ECO:0000313" key="14">
    <source>
        <dbReference type="EMBL" id="KAK5642672.1"/>
    </source>
</evidence>
<dbReference type="PRINTS" id="PR00765">
    <property type="entry name" value="CRBOXYPTASEA"/>
</dbReference>
<feature type="signal peptide" evidence="12">
    <location>
        <begin position="1"/>
        <end position="17"/>
    </location>
</feature>
<evidence type="ECO:0000256" key="5">
    <source>
        <dbReference type="ARBA" id="ARBA00022723"/>
    </source>
</evidence>
<organism evidence="14 15">
    <name type="scientific">Pyrocoelia pectoralis</name>
    <dbReference type="NCBI Taxonomy" id="417401"/>
    <lineage>
        <taxon>Eukaryota</taxon>
        <taxon>Metazoa</taxon>
        <taxon>Ecdysozoa</taxon>
        <taxon>Arthropoda</taxon>
        <taxon>Hexapoda</taxon>
        <taxon>Insecta</taxon>
        <taxon>Pterygota</taxon>
        <taxon>Neoptera</taxon>
        <taxon>Endopterygota</taxon>
        <taxon>Coleoptera</taxon>
        <taxon>Polyphaga</taxon>
        <taxon>Elateriformia</taxon>
        <taxon>Elateroidea</taxon>
        <taxon>Lampyridae</taxon>
        <taxon>Lampyrinae</taxon>
        <taxon>Pyrocoelia</taxon>
    </lineage>
</organism>
<dbReference type="Pfam" id="PF02244">
    <property type="entry name" value="Propep_M14"/>
    <property type="match status" value="1"/>
</dbReference>
<gene>
    <name evidence="14" type="ORF">RI129_008839</name>
</gene>
<dbReference type="CDD" id="cd03860">
    <property type="entry name" value="M14_CP_A-B_like"/>
    <property type="match status" value="1"/>
</dbReference>
<dbReference type="Pfam" id="PF00246">
    <property type="entry name" value="Peptidase_M14"/>
    <property type="match status" value="1"/>
</dbReference>
<keyword evidence="9" id="KW-0482">Metalloprotease</keyword>
<dbReference type="Gene3D" id="3.30.70.340">
    <property type="entry name" value="Metallocarboxypeptidase-like"/>
    <property type="match status" value="1"/>
</dbReference>
<dbReference type="EMBL" id="JAVRBK010000006">
    <property type="protein sequence ID" value="KAK5642672.1"/>
    <property type="molecule type" value="Genomic_DNA"/>
</dbReference>
<dbReference type="InterPro" id="IPR003146">
    <property type="entry name" value="M14A_act_pep"/>
</dbReference>
<keyword evidence="10" id="KW-1015">Disulfide bond</keyword>
<evidence type="ECO:0000256" key="6">
    <source>
        <dbReference type="ARBA" id="ARBA00022729"/>
    </source>
</evidence>
<evidence type="ECO:0000256" key="11">
    <source>
        <dbReference type="PROSITE-ProRule" id="PRU01379"/>
    </source>
</evidence>
<evidence type="ECO:0000313" key="15">
    <source>
        <dbReference type="Proteomes" id="UP001329430"/>
    </source>
</evidence>
<proteinExistence type="inferred from homology"/>
<dbReference type="Proteomes" id="UP001329430">
    <property type="component" value="Chromosome 6"/>
</dbReference>
<dbReference type="GO" id="GO:0008270">
    <property type="term" value="F:zinc ion binding"/>
    <property type="evidence" value="ECO:0007669"/>
    <property type="project" value="InterPro"/>
</dbReference>
<dbReference type="SUPFAM" id="SSF54897">
    <property type="entry name" value="Protease propeptides/inhibitors"/>
    <property type="match status" value="1"/>
</dbReference>
<evidence type="ECO:0000256" key="3">
    <source>
        <dbReference type="ARBA" id="ARBA00022645"/>
    </source>
</evidence>
<keyword evidence="7" id="KW-0378">Hydrolase</keyword>
<dbReference type="GO" id="GO:0005615">
    <property type="term" value="C:extracellular space"/>
    <property type="evidence" value="ECO:0007669"/>
    <property type="project" value="TreeGrafter"/>
</dbReference>
<keyword evidence="15" id="KW-1185">Reference proteome</keyword>
<sequence>MLCSLRILLIFIEHLLHKECKLYEVIPSTPEQITLLELLEDECEVDVWNNSRKSKEPLDVMVPAVFQNEFEKKLTNLQLCYRIIVPDVQAIVNEEKYKNDKAPSIIEGKISFEKYYRYAEIQEYLTYLSVEYPKLAYLTHYGVSYENRNLSAIHITTGGDEPKPIIFIDAGIHAREWIAPAQALYILHELIENKNNKHMIEKVDWVIVPLANPDGYEYSHKTDRFWRKTRSKVGRSCKGVDPNRNFDFHWREHGASKKLQSPTYCGPCPFSEPETRSLSNLIKSYRTQIKLYISIHSCKQSILYPFGFTRTLPYNGDELHRLAKLVEEAIYKVNGNHYRIGNSPGSSGSSRDWAYGAVGIPLSYTLELPGGGTRGFDLPPDEILGVVKEIFAGIKMFFNYVQLKYCY</sequence>
<dbReference type="PANTHER" id="PTHR11705">
    <property type="entry name" value="PROTEASE FAMILY M14 CARBOXYPEPTIDASE A,B"/>
    <property type="match status" value="1"/>
</dbReference>
<comment type="cofactor">
    <cofactor evidence="1">
        <name>Zn(2+)</name>
        <dbReference type="ChEBI" id="CHEBI:29105"/>
    </cofactor>
</comment>
<evidence type="ECO:0000256" key="9">
    <source>
        <dbReference type="ARBA" id="ARBA00023049"/>
    </source>
</evidence>
<feature type="domain" description="Peptidase M14" evidence="13">
    <location>
        <begin position="114"/>
        <end position="401"/>
    </location>
</feature>
<comment type="caution">
    <text evidence="14">The sequence shown here is derived from an EMBL/GenBank/DDBJ whole genome shotgun (WGS) entry which is preliminary data.</text>
</comment>
<evidence type="ECO:0000256" key="8">
    <source>
        <dbReference type="ARBA" id="ARBA00022833"/>
    </source>
</evidence>
<dbReference type="SMART" id="SM00631">
    <property type="entry name" value="Zn_pept"/>
    <property type="match status" value="1"/>
</dbReference>
<dbReference type="PROSITE" id="PS52035">
    <property type="entry name" value="PEPTIDASE_M14"/>
    <property type="match status" value="1"/>
</dbReference>
<dbReference type="InterPro" id="IPR036990">
    <property type="entry name" value="M14A-like_propep"/>
</dbReference>
<evidence type="ECO:0000259" key="13">
    <source>
        <dbReference type="PROSITE" id="PS52035"/>
    </source>
</evidence>
<dbReference type="GO" id="GO:0006508">
    <property type="term" value="P:proteolysis"/>
    <property type="evidence" value="ECO:0007669"/>
    <property type="project" value="UniProtKB-KW"/>
</dbReference>
<accession>A0AAN7V815</accession>
<evidence type="ECO:0000256" key="10">
    <source>
        <dbReference type="ARBA" id="ARBA00023157"/>
    </source>
</evidence>
<keyword evidence="6 12" id="KW-0732">Signal</keyword>
<dbReference type="GO" id="GO:0004181">
    <property type="term" value="F:metallocarboxypeptidase activity"/>
    <property type="evidence" value="ECO:0007669"/>
    <property type="project" value="InterPro"/>
</dbReference>
<evidence type="ECO:0000256" key="1">
    <source>
        <dbReference type="ARBA" id="ARBA00001947"/>
    </source>
</evidence>
<dbReference type="InterPro" id="IPR000834">
    <property type="entry name" value="Peptidase_M14"/>
</dbReference>
<dbReference type="Gene3D" id="3.40.630.10">
    <property type="entry name" value="Zn peptidases"/>
    <property type="match status" value="1"/>
</dbReference>
<feature type="chain" id="PRO_5042841567" description="Peptidase M14 domain-containing protein" evidence="12">
    <location>
        <begin position="18"/>
        <end position="407"/>
    </location>
</feature>